<name>A0A4R6R8Q8_9HYPH</name>
<comment type="caution">
    <text evidence="2">The sequence shown here is derived from an EMBL/GenBank/DDBJ whole genome shotgun (WGS) entry which is preliminary data.</text>
</comment>
<dbReference type="CDD" id="cd03794">
    <property type="entry name" value="GT4_WbuB-like"/>
    <property type="match status" value="1"/>
</dbReference>
<reference evidence="2 3" key="1">
    <citation type="submission" date="2019-03" db="EMBL/GenBank/DDBJ databases">
        <title>Genomic Encyclopedia of Type Strains, Phase IV (KMG-IV): sequencing the most valuable type-strain genomes for metagenomic binning, comparative biology and taxonomic classification.</title>
        <authorList>
            <person name="Goeker M."/>
        </authorList>
    </citation>
    <scope>NUCLEOTIDE SEQUENCE [LARGE SCALE GENOMIC DNA]</scope>
    <source>
        <strain evidence="2 3">DSM 102969</strain>
    </source>
</reference>
<dbReference type="SUPFAM" id="SSF53756">
    <property type="entry name" value="UDP-Glycosyltransferase/glycogen phosphorylase"/>
    <property type="match status" value="1"/>
</dbReference>
<evidence type="ECO:0000313" key="2">
    <source>
        <dbReference type="EMBL" id="TDP82322.1"/>
    </source>
</evidence>
<dbReference type="PANTHER" id="PTHR45947:SF3">
    <property type="entry name" value="SULFOQUINOVOSYL TRANSFERASE SQD2"/>
    <property type="match status" value="1"/>
</dbReference>
<feature type="domain" description="Glycosyltransferase subfamily 4-like N-terminal" evidence="1">
    <location>
        <begin position="18"/>
        <end position="200"/>
    </location>
</feature>
<dbReference type="Pfam" id="PF13692">
    <property type="entry name" value="Glyco_trans_1_4"/>
    <property type="match status" value="1"/>
</dbReference>
<dbReference type="RefSeq" id="WP_133674036.1">
    <property type="nucleotide sequence ID" value="NZ_BSPM01000007.1"/>
</dbReference>
<evidence type="ECO:0000313" key="3">
    <source>
        <dbReference type="Proteomes" id="UP000294547"/>
    </source>
</evidence>
<dbReference type="InterPro" id="IPR028098">
    <property type="entry name" value="Glyco_trans_4-like_N"/>
</dbReference>
<dbReference type="AlphaFoldDB" id="A0A4R6R8Q8"/>
<dbReference type="Gene3D" id="3.40.50.2000">
    <property type="entry name" value="Glycogen Phosphorylase B"/>
    <property type="match status" value="2"/>
</dbReference>
<organism evidence="2 3">
    <name type="scientific">Oharaeibacter diazotrophicus</name>
    <dbReference type="NCBI Taxonomy" id="1920512"/>
    <lineage>
        <taxon>Bacteria</taxon>
        <taxon>Pseudomonadati</taxon>
        <taxon>Pseudomonadota</taxon>
        <taxon>Alphaproteobacteria</taxon>
        <taxon>Hyphomicrobiales</taxon>
        <taxon>Pleomorphomonadaceae</taxon>
        <taxon>Oharaeibacter</taxon>
    </lineage>
</organism>
<evidence type="ECO:0000259" key="1">
    <source>
        <dbReference type="Pfam" id="PF13579"/>
    </source>
</evidence>
<dbReference type="GO" id="GO:0016758">
    <property type="term" value="F:hexosyltransferase activity"/>
    <property type="evidence" value="ECO:0007669"/>
    <property type="project" value="TreeGrafter"/>
</dbReference>
<sequence>MRILFLTHYYAPEVNAPASRTAEHCRIWARAGHEVTVVTGTPNHPQGTPYPGYGNPIWRRETVDGVDVVRLWTFLAANEGFGRRTANYVSYAAAATAAAPFLPKADVVVSTSPQFFCGLAGWPMRLAKRARWVLEIRDLWPESIVAVGAMKASPAIRMLERLEAFAYRRADAVVAVANAFVPHIAERRGRAEGVEVFVNGVDLSAFSPGGDGAAAKRALGLEGRFVAAYVGTHGMAHGLDTLLDAADRLRHRPDIVFLLVGDGAERKALEAARAARGLDNVVMLGQRPKSDMPAIWSATDVSLIHLRRSDLFKKVLPSKMAEAMGMERPIVLGVEGEAETVLRAAGAGIAVPPEDADALAAAVVRLADDPAAAAAHGRAGRAYAEARLDRGRIALDYLDLLERVARL</sequence>
<dbReference type="OrthoDB" id="185319at2"/>
<protein>
    <recommendedName>
        <fullName evidence="1">Glycosyltransferase subfamily 4-like N-terminal domain-containing protein</fullName>
    </recommendedName>
</protein>
<dbReference type="EMBL" id="SNXY01000010">
    <property type="protein sequence ID" value="TDP82322.1"/>
    <property type="molecule type" value="Genomic_DNA"/>
</dbReference>
<dbReference type="Pfam" id="PF13579">
    <property type="entry name" value="Glyco_trans_4_4"/>
    <property type="match status" value="1"/>
</dbReference>
<proteinExistence type="predicted"/>
<dbReference type="Proteomes" id="UP000294547">
    <property type="component" value="Unassembled WGS sequence"/>
</dbReference>
<dbReference type="PANTHER" id="PTHR45947">
    <property type="entry name" value="SULFOQUINOVOSYL TRANSFERASE SQD2"/>
    <property type="match status" value="1"/>
</dbReference>
<dbReference type="InterPro" id="IPR050194">
    <property type="entry name" value="Glycosyltransferase_grp1"/>
</dbReference>
<keyword evidence="3" id="KW-1185">Reference proteome</keyword>
<accession>A0A4R6R8Q8</accession>
<gene>
    <name evidence="2" type="ORF">EDD54_3589</name>
</gene>